<keyword evidence="1" id="KW-0472">Membrane</keyword>
<dbReference type="RefSeq" id="WP_238745146.1">
    <property type="nucleotide sequence ID" value="NZ_JAKOOW010000003.1"/>
</dbReference>
<dbReference type="Proteomes" id="UP001298424">
    <property type="component" value="Unassembled WGS sequence"/>
</dbReference>
<feature type="transmembrane region" description="Helical" evidence="1">
    <location>
        <begin position="47"/>
        <end position="74"/>
    </location>
</feature>
<keyword evidence="3" id="KW-1185">Reference proteome</keyword>
<accession>A0ABS9NK06</accession>
<evidence type="ECO:0000313" key="2">
    <source>
        <dbReference type="EMBL" id="MCG6503116.1"/>
    </source>
</evidence>
<keyword evidence="1" id="KW-1133">Transmembrane helix</keyword>
<sequence>MDNQTERGWWRAARTALAGNLLTGAGSNLVFVVFFSKLEDWSEIFGLFLTVLLPWSLFSALIAAAAAGMAGWMTRDRAWHPRWRRRLFAASLLWGLISCVAVIRLVQSWVLVWPCSMLLTYFCLRPPKGFGKAA</sequence>
<feature type="transmembrane region" description="Helical" evidence="1">
    <location>
        <begin position="12"/>
        <end position="35"/>
    </location>
</feature>
<feature type="transmembrane region" description="Helical" evidence="1">
    <location>
        <begin position="86"/>
        <end position="103"/>
    </location>
</feature>
<keyword evidence="1" id="KW-0812">Transmembrane</keyword>
<dbReference type="EMBL" id="JAKOOW010000003">
    <property type="protein sequence ID" value="MCG6503116.1"/>
    <property type="molecule type" value="Genomic_DNA"/>
</dbReference>
<evidence type="ECO:0000256" key="1">
    <source>
        <dbReference type="SAM" id="Phobius"/>
    </source>
</evidence>
<organism evidence="2 3">
    <name type="scientific">Kingella pumchi</name>
    <dbReference type="NCBI Taxonomy" id="2779506"/>
    <lineage>
        <taxon>Bacteria</taxon>
        <taxon>Pseudomonadati</taxon>
        <taxon>Pseudomonadota</taxon>
        <taxon>Betaproteobacteria</taxon>
        <taxon>Neisseriales</taxon>
        <taxon>Neisseriaceae</taxon>
        <taxon>Kingella</taxon>
    </lineage>
</organism>
<protein>
    <submittedName>
        <fullName evidence="2">Uncharacterized protein</fullName>
    </submittedName>
</protein>
<gene>
    <name evidence="2" type="ORF">MB824_01165</name>
</gene>
<reference evidence="2 3" key="1">
    <citation type="submission" date="2022-02" db="EMBL/GenBank/DDBJ databases">
        <title>Genome sequence data of Kingella unionensis sp. nov. strain CICC 24913 (CCUG 75125).</title>
        <authorList>
            <person name="Xiao M."/>
        </authorList>
    </citation>
    <scope>NUCLEOTIDE SEQUENCE [LARGE SCALE GENOMIC DNA]</scope>
    <source>
        <strain evidence="2 3">CICC 24913</strain>
    </source>
</reference>
<proteinExistence type="predicted"/>
<comment type="caution">
    <text evidence="2">The sequence shown here is derived from an EMBL/GenBank/DDBJ whole genome shotgun (WGS) entry which is preliminary data.</text>
</comment>
<name>A0ABS9NK06_9NEIS</name>
<evidence type="ECO:0000313" key="3">
    <source>
        <dbReference type="Proteomes" id="UP001298424"/>
    </source>
</evidence>